<proteinExistence type="predicted"/>
<gene>
    <name evidence="1" type="ORF">CIPAW_03G041500</name>
</gene>
<evidence type="ECO:0000313" key="2">
    <source>
        <dbReference type="Proteomes" id="UP000811609"/>
    </source>
</evidence>
<protein>
    <submittedName>
        <fullName evidence="1">Uncharacterized protein</fullName>
    </submittedName>
</protein>
<dbReference type="EMBL" id="CM031811">
    <property type="protein sequence ID" value="KAG6659519.1"/>
    <property type="molecule type" value="Genomic_DNA"/>
</dbReference>
<name>A0A8T1QZ37_CARIL</name>
<sequence>MYRFETNEKRDFVVGEEIRVECSSFSGKGIPVVSLVDAQ</sequence>
<organism evidence="1 2">
    <name type="scientific">Carya illinoinensis</name>
    <name type="common">Pecan</name>
    <dbReference type="NCBI Taxonomy" id="32201"/>
    <lineage>
        <taxon>Eukaryota</taxon>
        <taxon>Viridiplantae</taxon>
        <taxon>Streptophyta</taxon>
        <taxon>Embryophyta</taxon>
        <taxon>Tracheophyta</taxon>
        <taxon>Spermatophyta</taxon>
        <taxon>Magnoliopsida</taxon>
        <taxon>eudicotyledons</taxon>
        <taxon>Gunneridae</taxon>
        <taxon>Pentapetalae</taxon>
        <taxon>rosids</taxon>
        <taxon>fabids</taxon>
        <taxon>Fagales</taxon>
        <taxon>Juglandaceae</taxon>
        <taxon>Carya</taxon>
    </lineage>
</organism>
<dbReference type="AlphaFoldDB" id="A0A8T1QZ37"/>
<keyword evidence="2" id="KW-1185">Reference proteome</keyword>
<dbReference type="Proteomes" id="UP000811609">
    <property type="component" value="Chromosome 3"/>
</dbReference>
<reference evidence="1" key="1">
    <citation type="submission" date="2020-12" db="EMBL/GenBank/DDBJ databases">
        <title>WGS assembly of Carya illinoinensis cv. Pawnee.</title>
        <authorList>
            <person name="Platts A."/>
            <person name="Shu S."/>
            <person name="Wright S."/>
            <person name="Barry K."/>
            <person name="Edger P."/>
            <person name="Pires J.C."/>
            <person name="Schmutz J."/>
        </authorList>
    </citation>
    <scope>NUCLEOTIDE SEQUENCE</scope>
    <source>
        <tissue evidence="1">Leaf</tissue>
    </source>
</reference>
<evidence type="ECO:0000313" key="1">
    <source>
        <dbReference type="EMBL" id="KAG6659519.1"/>
    </source>
</evidence>
<comment type="caution">
    <text evidence="1">The sequence shown here is derived from an EMBL/GenBank/DDBJ whole genome shotgun (WGS) entry which is preliminary data.</text>
</comment>
<accession>A0A8T1QZ37</accession>